<dbReference type="PATRIC" id="fig|379893.3.peg.4611"/>
<sequence length="214" mass="23950">MLEPVIKRSGEIHSWELKKQSGYVKVFPDNKSDVNVLNFAPLQQTASLERALHFVSSLPTDITDAAPVTVNIGDESADYILDNPAIMNVLLQRKFLRLGIDSGCAEFRANSQMVRLRRLSQLCPLWIDGFGEGSTNLTLLDRIPFEYIKIAPSFFYKHLNTHSLRHIVSHASLACHGAIICGIKNEEHLQACWAAGAIAGQGDYWLKHHYGDNH</sequence>
<organism evidence="2 3">
    <name type="scientific">Trabulsiella odontotermitis</name>
    <dbReference type="NCBI Taxonomy" id="379893"/>
    <lineage>
        <taxon>Bacteria</taxon>
        <taxon>Pseudomonadati</taxon>
        <taxon>Pseudomonadota</taxon>
        <taxon>Gammaproteobacteria</taxon>
        <taxon>Enterobacterales</taxon>
        <taxon>Enterobacteriaceae</taxon>
        <taxon>Trabulsiella</taxon>
    </lineage>
</organism>
<accession>A0A0L0H3P5</accession>
<dbReference type="Pfam" id="PF00563">
    <property type="entry name" value="EAL"/>
    <property type="match status" value="1"/>
</dbReference>
<dbReference type="InterPro" id="IPR001633">
    <property type="entry name" value="EAL_dom"/>
</dbReference>
<dbReference type="InterPro" id="IPR035919">
    <property type="entry name" value="EAL_sf"/>
</dbReference>
<evidence type="ECO:0000313" key="2">
    <source>
        <dbReference type="EMBL" id="KNC95579.1"/>
    </source>
</evidence>
<comment type="caution">
    <text evidence="2">The sequence shown here is derived from an EMBL/GenBank/DDBJ whole genome shotgun (WGS) entry which is preliminary data.</text>
</comment>
<dbReference type="Gene3D" id="3.20.20.450">
    <property type="entry name" value="EAL domain"/>
    <property type="match status" value="1"/>
</dbReference>
<dbReference type="EMBL" id="JNGI01000011">
    <property type="protein sequence ID" value="KNC95579.1"/>
    <property type="molecule type" value="Genomic_DNA"/>
</dbReference>
<dbReference type="AlphaFoldDB" id="A0A0L0H3P5"/>
<name>A0A0L0H3P5_9ENTR</name>
<evidence type="ECO:0000259" key="1">
    <source>
        <dbReference type="Pfam" id="PF00563"/>
    </source>
</evidence>
<dbReference type="Proteomes" id="UP000037393">
    <property type="component" value="Unassembled WGS sequence"/>
</dbReference>
<dbReference type="STRING" id="379893.GCA_001297775_04135"/>
<reference evidence="2 3" key="1">
    <citation type="journal article" date="2015" name="Appl. Environ. Microbiol.">
        <title>The Enterobacterium Trabulsiella odontotermitis Presents Novel Adaptations Related to Its Association with Fungus-Growing Termites.</title>
        <authorList>
            <person name="Sapountzis P."/>
            <person name="Gruntjes T."/>
            <person name="Otani S."/>
            <person name="Estevez J."/>
            <person name="da Costa R.R."/>
            <person name="Plunkett G.3rd."/>
            <person name="Perna N.T."/>
            <person name="Poulsen M."/>
        </authorList>
    </citation>
    <scope>NUCLEOTIDE SEQUENCE [LARGE SCALE GENOMIC DNA]</scope>
    <source>
        <strain evidence="2 3">12</strain>
    </source>
</reference>
<evidence type="ECO:0000313" key="3">
    <source>
        <dbReference type="Proteomes" id="UP000037393"/>
    </source>
</evidence>
<proteinExistence type="predicted"/>
<dbReference type="SUPFAM" id="SSF141868">
    <property type="entry name" value="EAL domain-like"/>
    <property type="match status" value="1"/>
</dbReference>
<feature type="domain" description="EAL" evidence="1">
    <location>
        <begin position="49"/>
        <end position="207"/>
    </location>
</feature>
<keyword evidence="3" id="KW-1185">Reference proteome</keyword>
<gene>
    <name evidence="2" type="ORF">GM31_00515</name>
</gene>
<protein>
    <recommendedName>
        <fullName evidence="1">EAL domain-containing protein</fullName>
    </recommendedName>
</protein>